<dbReference type="EMBL" id="GEBQ01004585">
    <property type="protein sequence ID" value="JAT35392.1"/>
    <property type="molecule type" value="Transcribed_RNA"/>
</dbReference>
<name>A0A1B6MHL1_9HEMI</name>
<proteinExistence type="predicted"/>
<feature type="non-terminal residue" evidence="1">
    <location>
        <position position="103"/>
    </location>
</feature>
<sequence>MAKRPTPSTSRDEPMEVHFHDCSNRSKKRRLEVCGSDGVFVEIKSAFRGILKTYYLKNNIDEEKDIASFLTSHKTRLVQLVNEQLSVNGAVKFNLVLECTYIK</sequence>
<accession>A0A1B6MHL1</accession>
<evidence type="ECO:0000313" key="1">
    <source>
        <dbReference type="EMBL" id="JAT35392.1"/>
    </source>
</evidence>
<protein>
    <submittedName>
        <fullName evidence="1">Uncharacterized protein</fullName>
    </submittedName>
</protein>
<reference evidence="1" key="1">
    <citation type="submission" date="2015-11" db="EMBL/GenBank/DDBJ databases">
        <title>De novo transcriptome assembly of four potential Pierce s Disease insect vectors from Arizona vineyards.</title>
        <authorList>
            <person name="Tassone E.E."/>
        </authorList>
    </citation>
    <scope>NUCLEOTIDE SEQUENCE</scope>
</reference>
<gene>
    <name evidence="1" type="ORF">g.1685</name>
</gene>
<dbReference type="AlphaFoldDB" id="A0A1B6MHL1"/>
<organism evidence="1">
    <name type="scientific">Graphocephala atropunctata</name>
    <dbReference type="NCBI Taxonomy" id="36148"/>
    <lineage>
        <taxon>Eukaryota</taxon>
        <taxon>Metazoa</taxon>
        <taxon>Ecdysozoa</taxon>
        <taxon>Arthropoda</taxon>
        <taxon>Hexapoda</taxon>
        <taxon>Insecta</taxon>
        <taxon>Pterygota</taxon>
        <taxon>Neoptera</taxon>
        <taxon>Paraneoptera</taxon>
        <taxon>Hemiptera</taxon>
        <taxon>Auchenorrhyncha</taxon>
        <taxon>Membracoidea</taxon>
        <taxon>Cicadellidae</taxon>
        <taxon>Cicadellinae</taxon>
        <taxon>Cicadellini</taxon>
        <taxon>Graphocephala</taxon>
    </lineage>
</organism>